<feature type="domain" description="D-isomer specific 2-hydroxyacid dehydrogenase NAD-binding" evidence="12">
    <location>
        <begin position="109"/>
        <end position="287"/>
    </location>
</feature>
<evidence type="ECO:0000256" key="8">
    <source>
        <dbReference type="ARBA" id="ARBA00066674"/>
    </source>
</evidence>
<evidence type="ECO:0000256" key="7">
    <source>
        <dbReference type="ARBA" id="ARBA00066661"/>
    </source>
</evidence>
<dbReference type="GO" id="GO:0005829">
    <property type="term" value="C:cytosol"/>
    <property type="evidence" value="ECO:0007669"/>
    <property type="project" value="TreeGrafter"/>
</dbReference>
<protein>
    <recommendedName>
        <fullName evidence="9">Glyoxylate/hydroxypyruvate reductase B</fullName>
        <ecNumber evidence="7">1.1.1.79</ecNumber>
        <ecNumber evidence="8">1.1.1.81</ecNumber>
    </recommendedName>
</protein>
<evidence type="ECO:0000256" key="4">
    <source>
        <dbReference type="ARBA" id="ARBA00052239"/>
    </source>
</evidence>
<dbReference type="Proteomes" id="UP000694232">
    <property type="component" value="Chromosome 2"/>
</dbReference>
<dbReference type="InterPro" id="IPR029753">
    <property type="entry name" value="D-isomer_DH_CS"/>
</dbReference>
<evidence type="ECO:0000256" key="3">
    <source>
        <dbReference type="ARBA" id="ARBA00051801"/>
    </source>
</evidence>
<dbReference type="InterPro" id="IPR050223">
    <property type="entry name" value="D-isomer_2-hydroxyacid_DH"/>
</dbReference>
<dbReference type="InterPro" id="IPR006139">
    <property type="entry name" value="D-isomer_2_OHA_DH_cat_dom"/>
</dbReference>
<evidence type="ECO:0000259" key="11">
    <source>
        <dbReference type="Pfam" id="PF00389"/>
    </source>
</evidence>
<keyword evidence="14" id="KW-1185">Reference proteome</keyword>
<dbReference type="PANTHER" id="PTHR10996">
    <property type="entry name" value="2-HYDROXYACID DEHYDROGENASE-RELATED"/>
    <property type="match status" value="1"/>
</dbReference>
<keyword evidence="1 10" id="KW-0560">Oxidoreductase</keyword>
<dbReference type="InterPro" id="IPR006140">
    <property type="entry name" value="D-isomer_DH_NAD-bd"/>
</dbReference>
<evidence type="ECO:0000256" key="1">
    <source>
        <dbReference type="ARBA" id="ARBA00023002"/>
    </source>
</evidence>
<gene>
    <name evidence="13" type="ORF">KNV97_05940</name>
</gene>
<comment type="catalytic activity">
    <reaction evidence="3">
        <text>(R)-glycerate + NAD(+) = 3-hydroxypyruvate + NADH + H(+)</text>
        <dbReference type="Rhea" id="RHEA:17905"/>
        <dbReference type="ChEBI" id="CHEBI:15378"/>
        <dbReference type="ChEBI" id="CHEBI:16659"/>
        <dbReference type="ChEBI" id="CHEBI:17180"/>
        <dbReference type="ChEBI" id="CHEBI:57540"/>
        <dbReference type="ChEBI" id="CHEBI:57945"/>
        <dbReference type="EC" id="1.1.1.81"/>
    </reaction>
</comment>
<dbReference type="GO" id="GO:0051287">
    <property type="term" value="F:NAD binding"/>
    <property type="evidence" value="ECO:0007669"/>
    <property type="project" value="InterPro"/>
</dbReference>
<dbReference type="EC" id="1.1.1.81" evidence="8"/>
<dbReference type="GO" id="GO:0016618">
    <property type="term" value="F:hydroxypyruvate reductase [NAD(P)H] activity"/>
    <property type="evidence" value="ECO:0007669"/>
    <property type="project" value="UniProtKB-EC"/>
</dbReference>
<dbReference type="KEGG" id="vos:KNV97_05940"/>
<dbReference type="Pfam" id="PF02826">
    <property type="entry name" value="2-Hacid_dh_C"/>
    <property type="match status" value="1"/>
</dbReference>
<dbReference type="InterPro" id="IPR029752">
    <property type="entry name" value="D-isomer_DH_CS1"/>
</dbReference>
<reference evidence="13" key="1">
    <citation type="submission" date="2021-06" db="EMBL/GenBank/DDBJ databases">
        <title>Vibrio nov. sp., novel gut bacterium isolated from Yellow Sea oyster.</title>
        <authorList>
            <person name="Muhammad N."/>
            <person name="Nguyen T.H."/>
            <person name="Lee Y.-J."/>
            <person name="Ko J."/>
            <person name="Kim S.-G."/>
        </authorList>
    </citation>
    <scope>NUCLEOTIDE SEQUENCE</scope>
    <source>
        <strain evidence="13">OG9-811</strain>
    </source>
</reference>
<dbReference type="CDD" id="cd05301">
    <property type="entry name" value="GDH"/>
    <property type="match status" value="1"/>
</dbReference>
<evidence type="ECO:0000313" key="14">
    <source>
        <dbReference type="Proteomes" id="UP000694232"/>
    </source>
</evidence>
<evidence type="ECO:0000256" key="2">
    <source>
        <dbReference type="ARBA" id="ARBA00023027"/>
    </source>
</evidence>
<evidence type="ECO:0000259" key="12">
    <source>
        <dbReference type="Pfam" id="PF02826"/>
    </source>
</evidence>
<dbReference type="EC" id="1.1.1.79" evidence="7"/>
<evidence type="ECO:0000313" key="13">
    <source>
        <dbReference type="EMBL" id="QXO15936.1"/>
    </source>
</evidence>
<proteinExistence type="inferred from homology"/>
<organism evidence="13 14">
    <name type="scientific">Vibrio ostreae</name>
    <dbReference type="NCBI Taxonomy" id="2841925"/>
    <lineage>
        <taxon>Bacteria</taxon>
        <taxon>Pseudomonadati</taxon>
        <taxon>Pseudomonadota</taxon>
        <taxon>Gammaproteobacteria</taxon>
        <taxon>Vibrionales</taxon>
        <taxon>Vibrionaceae</taxon>
        <taxon>Vibrio</taxon>
    </lineage>
</organism>
<evidence type="ECO:0000256" key="5">
    <source>
        <dbReference type="ARBA" id="ARBA00052769"/>
    </source>
</evidence>
<accession>A0A975U7D3</accession>
<dbReference type="EMBL" id="CP076642">
    <property type="protein sequence ID" value="QXO15936.1"/>
    <property type="molecule type" value="Genomic_DNA"/>
</dbReference>
<evidence type="ECO:0000256" key="6">
    <source>
        <dbReference type="ARBA" id="ARBA00061278"/>
    </source>
</evidence>
<dbReference type="Pfam" id="PF00389">
    <property type="entry name" value="2-Hacid_dh"/>
    <property type="match status" value="1"/>
</dbReference>
<evidence type="ECO:0000256" key="9">
    <source>
        <dbReference type="ARBA" id="ARBA00073362"/>
    </source>
</evidence>
<dbReference type="PANTHER" id="PTHR10996:SF283">
    <property type="entry name" value="GLYOXYLATE_HYDROXYPYRUVATE REDUCTASE B"/>
    <property type="match status" value="1"/>
</dbReference>
<dbReference type="PROSITE" id="PS00671">
    <property type="entry name" value="D_2_HYDROXYACID_DH_3"/>
    <property type="match status" value="1"/>
</dbReference>
<comment type="catalytic activity">
    <reaction evidence="5">
        <text>glycolate + NADP(+) = glyoxylate + NADPH + H(+)</text>
        <dbReference type="Rhea" id="RHEA:10992"/>
        <dbReference type="ChEBI" id="CHEBI:15378"/>
        <dbReference type="ChEBI" id="CHEBI:29805"/>
        <dbReference type="ChEBI" id="CHEBI:36655"/>
        <dbReference type="ChEBI" id="CHEBI:57783"/>
        <dbReference type="ChEBI" id="CHEBI:58349"/>
        <dbReference type="EC" id="1.1.1.79"/>
    </reaction>
</comment>
<dbReference type="RefSeq" id="WP_218561779.1">
    <property type="nucleotide sequence ID" value="NZ_CP076642.1"/>
</dbReference>
<comment type="similarity">
    <text evidence="6">Belongs to the D-isomer specific 2-hydroxyacid dehydrogenase family. GhrB subfamily.</text>
</comment>
<dbReference type="PROSITE" id="PS00065">
    <property type="entry name" value="D_2_HYDROXYACID_DH_1"/>
    <property type="match status" value="1"/>
</dbReference>
<evidence type="ECO:0000256" key="10">
    <source>
        <dbReference type="RuleBase" id="RU003719"/>
    </source>
</evidence>
<keyword evidence="2" id="KW-0520">NAD</keyword>
<dbReference type="GO" id="GO:0030267">
    <property type="term" value="F:glyoxylate reductase (NADPH) activity"/>
    <property type="evidence" value="ECO:0007669"/>
    <property type="project" value="UniProtKB-EC"/>
</dbReference>
<name>A0A975U7D3_9VIBR</name>
<feature type="domain" description="D-isomer specific 2-hydroxyacid dehydrogenase catalytic" evidence="11">
    <location>
        <begin position="5"/>
        <end position="317"/>
    </location>
</feature>
<dbReference type="FunFam" id="3.40.50.720:FF:000026">
    <property type="entry name" value="Glyoxylate/hydroxypyruvate reductase B"/>
    <property type="match status" value="1"/>
</dbReference>
<sequence>MKPNVVLYKSIPDPELNKLHRHFNLTCFDGVNAQNREQFHHALTHAEGIIGSGVNMPAPLLDTATNLKAAATISVGTDHFDLDYLTQRGIPLIHTPGVLNETVADTVILLALGAARRAVELSNMVLDGRWTQNIGQQHFGVDLYGKTMGIIGMGRIGCAVAKRAHHGFGMSICYHNRSANPEAEQDFAAQRLELDELLQVSDFIVVLVPLSEQTTKLIGEAQFARMKPSAVFVNAARGKVVDEQAMITALKNNMIRAAGLDVFEVEPLPANSELTKLDNVFLLPHIGSATSETRLAMVECAVDGFIAAMNGDYSQACANQKALGGLSRDLIARQDLLTSRHCSFSEKSPGNLDYLSHQGGEFGVILYSEHIDTLSCVNWVLLIVSA</sequence>
<comment type="catalytic activity">
    <reaction evidence="4">
        <text>(R)-glycerate + NADP(+) = 3-hydroxypyruvate + NADPH + H(+)</text>
        <dbReference type="Rhea" id="RHEA:18657"/>
        <dbReference type="ChEBI" id="CHEBI:15378"/>
        <dbReference type="ChEBI" id="CHEBI:16659"/>
        <dbReference type="ChEBI" id="CHEBI:17180"/>
        <dbReference type="ChEBI" id="CHEBI:57783"/>
        <dbReference type="ChEBI" id="CHEBI:58349"/>
        <dbReference type="EC" id="1.1.1.81"/>
    </reaction>
</comment>
<dbReference type="AlphaFoldDB" id="A0A975U7D3"/>